<name>A0A9P4LRN7_9PLEO</name>
<proteinExistence type="predicted"/>
<evidence type="ECO:0000313" key="2">
    <source>
        <dbReference type="Proteomes" id="UP000799777"/>
    </source>
</evidence>
<organism evidence="1 2">
    <name type="scientific">Setomelanomma holmii</name>
    <dbReference type="NCBI Taxonomy" id="210430"/>
    <lineage>
        <taxon>Eukaryota</taxon>
        <taxon>Fungi</taxon>
        <taxon>Dikarya</taxon>
        <taxon>Ascomycota</taxon>
        <taxon>Pezizomycotina</taxon>
        <taxon>Dothideomycetes</taxon>
        <taxon>Pleosporomycetidae</taxon>
        <taxon>Pleosporales</taxon>
        <taxon>Pleosporineae</taxon>
        <taxon>Phaeosphaeriaceae</taxon>
        <taxon>Setomelanomma</taxon>
    </lineage>
</organism>
<reference evidence="1" key="1">
    <citation type="journal article" date="2020" name="Stud. Mycol.">
        <title>101 Dothideomycetes genomes: a test case for predicting lifestyles and emergence of pathogens.</title>
        <authorList>
            <person name="Haridas S."/>
            <person name="Albert R."/>
            <person name="Binder M."/>
            <person name="Bloem J."/>
            <person name="Labutti K."/>
            <person name="Salamov A."/>
            <person name="Andreopoulos B."/>
            <person name="Baker S."/>
            <person name="Barry K."/>
            <person name="Bills G."/>
            <person name="Bluhm B."/>
            <person name="Cannon C."/>
            <person name="Castanera R."/>
            <person name="Culley D."/>
            <person name="Daum C."/>
            <person name="Ezra D."/>
            <person name="Gonzalez J."/>
            <person name="Henrissat B."/>
            <person name="Kuo A."/>
            <person name="Liang C."/>
            <person name="Lipzen A."/>
            <person name="Lutzoni F."/>
            <person name="Magnuson J."/>
            <person name="Mondo S."/>
            <person name="Nolan M."/>
            <person name="Ohm R."/>
            <person name="Pangilinan J."/>
            <person name="Park H.-J."/>
            <person name="Ramirez L."/>
            <person name="Alfaro M."/>
            <person name="Sun H."/>
            <person name="Tritt A."/>
            <person name="Yoshinaga Y."/>
            <person name="Zwiers L.-H."/>
            <person name="Turgeon B."/>
            <person name="Goodwin S."/>
            <person name="Spatafora J."/>
            <person name="Crous P."/>
            <person name="Grigoriev I."/>
        </authorList>
    </citation>
    <scope>NUCLEOTIDE SEQUENCE</scope>
    <source>
        <strain evidence="1">CBS 110217</strain>
    </source>
</reference>
<sequence length="234" mass="26602">MPQQKTWSGSGVILSFFKLRNTAEISLETIEIWFNEEYFPALLGTGAITSAVLYKAANPSYDKQYLLVYDVPDLSSVAGKIQLVERSSKQSLFKGIVDDYVDNERRIYTFLQLYETKQHDEDSPPAIMLAMMQPGEGKETDLDAWYRDEHNQQMSEQPGWLKTTRYSLLAQHSSTDQTSLELSFLAIHAFDKANQLGTEVKALEPMSNWTKKVMSEAKGIDAAIYHKQKSDGRK</sequence>
<protein>
    <submittedName>
        <fullName evidence="1">Uncharacterized protein</fullName>
    </submittedName>
</protein>
<evidence type="ECO:0000313" key="1">
    <source>
        <dbReference type="EMBL" id="KAF2035553.1"/>
    </source>
</evidence>
<comment type="caution">
    <text evidence="1">The sequence shown here is derived from an EMBL/GenBank/DDBJ whole genome shotgun (WGS) entry which is preliminary data.</text>
</comment>
<accession>A0A9P4LRN7</accession>
<dbReference type="EMBL" id="ML978157">
    <property type="protein sequence ID" value="KAF2035553.1"/>
    <property type="molecule type" value="Genomic_DNA"/>
</dbReference>
<keyword evidence="2" id="KW-1185">Reference proteome</keyword>
<dbReference type="OrthoDB" id="2851338at2759"/>
<gene>
    <name evidence="1" type="ORF">EK21DRAFT_53970</name>
</gene>
<dbReference type="Proteomes" id="UP000799777">
    <property type="component" value="Unassembled WGS sequence"/>
</dbReference>
<dbReference type="AlphaFoldDB" id="A0A9P4LRN7"/>